<keyword evidence="6 8" id="KW-0275">Fatty acid biosynthesis</keyword>
<dbReference type="NCBIfam" id="NF006829">
    <property type="entry name" value="PRK09352.1"/>
    <property type="match status" value="1"/>
</dbReference>
<protein>
    <recommendedName>
        <fullName evidence="8">Beta-ketoacyl-[acyl-carrier-protein] synthase III</fullName>
        <shortName evidence="8">Beta-ketoacyl-ACP synthase III</shortName>
        <shortName evidence="8">KAS III</shortName>
        <ecNumber evidence="8">2.3.1.180</ecNumber>
    </recommendedName>
    <alternativeName>
        <fullName evidence="8">3-oxoacyl-[acyl-carrier-protein] synthase 3</fullName>
    </alternativeName>
    <alternativeName>
        <fullName evidence="8">3-oxoacyl-[acyl-carrier-protein] synthase III</fullName>
    </alternativeName>
</protein>
<dbReference type="Gene3D" id="3.40.47.10">
    <property type="match status" value="1"/>
</dbReference>
<proteinExistence type="inferred from homology"/>
<dbReference type="Pfam" id="PF08545">
    <property type="entry name" value="ACP_syn_III"/>
    <property type="match status" value="1"/>
</dbReference>
<evidence type="ECO:0000256" key="1">
    <source>
        <dbReference type="ARBA" id="ARBA00008642"/>
    </source>
</evidence>
<dbReference type="EC" id="2.3.1.180" evidence="8"/>
<sequence>MAGTNGEIGGSQLTGSEGRVATMSNGQAHIAARTRTLQGVQILGTGSYVPDNIVSNLDLQDTLGFDPEWIVNRTGIHERRFALPHQATSDLCTQAARRCLESAECDPADVDLIVLATFTPDMAFPSTGNLVQDRLQLNCPAFDVQAACAGFIFALVIGSQFVATGNARRALVIGGDCNSRVINPGDQKSYPLFGDGAGAVLLGPGSEEQGLVAYQLGSDGSGGDLLNRPAGGSRLPPSAETVEQGLHYLTMDGRAIFKWAVRILADSTLAVLNHGQRSVADVKWFVPHQANVRIIHAASDVLGFQRDAVFKNLERYGNTSAGSIPIALDELHRSGRIDPGDLLVTSGFGSGLNWGTVLFRW</sequence>
<dbReference type="GO" id="GO:0033818">
    <property type="term" value="F:beta-ketoacyl-acyl-carrier-protein synthase III activity"/>
    <property type="evidence" value="ECO:0007669"/>
    <property type="project" value="UniProtKB-UniRule"/>
</dbReference>
<keyword evidence="3 8" id="KW-0808">Transferase</keyword>
<dbReference type="GO" id="GO:0004315">
    <property type="term" value="F:3-oxoacyl-[acyl-carrier-protein] synthase activity"/>
    <property type="evidence" value="ECO:0007669"/>
    <property type="project" value="InterPro"/>
</dbReference>
<feature type="active site" evidence="8">
    <location>
        <position position="318"/>
    </location>
</feature>
<feature type="domain" description="Beta-ketoacyl-[acyl-carrier-protein] synthase III C-terminal" evidence="9">
    <location>
        <begin position="276"/>
        <end position="361"/>
    </location>
</feature>
<evidence type="ECO:0000259" key="10">
    <source>
        <dbReference type="Pfam" id="PF08545"/>
    </source>
</evidence>
<organism evidence="11 12">
    <name type="scientific">Paludisphaera borealis</name>
    <dbReference type="NCBI Taxonomy" id="1387353"/>
    <lineage>
        <taxon>Bacteria</taxon>
        <taxon>Pseudomonadati</taxon>
        <taxon>Planctomycetota</taxon>
        <taxon>Planctomycetia</taxon>
        <taxon>Isosphaerales</taxon>
        <taxon>Isosphaeraceae</taxon>
        <taxon>Paludisphaera</taxon>
    </lineage>
</organism>
<keyword evidence="8" id="KW-0963">Cytoplasm</keyword>
<dbReference type="InterPro" id="IPR016039">
    <property type="entry name" value="Thiolase-like"/>
</dbReference>
<evidence type="ECO:0000256" key="3">
    <source>
        <dbReference type="ARBA" id="ARBA00022679"/>
    </source>
</evidence>
<dbReference type="EMBL" id="CP019082">
    <property type="protein sequence ID" value="APW63033.1"/>
    <property type="molecule type" value="Genomic_DNA"/>
</dbReference>
<evidence type="ECO:0000313" key="11">
    <source>
        <dbReference type="EMBL" id="APW63033.1"/>
    </source>
</evidence>
<comment type="subunit">
    <text evidence="8">Homodimer.</text>
</comment>
<dbReference type="NCBIfam" id="TIGR00747">
    <property type="entry name" value="fabH"/>
    <property type="match status" value="1"/>
</dbReference>
<keyword evidence="8 11" id="KW-0012">Acyltransferase</keyword>
<dbReference type="InterPro" id="IPR013747">
    <property type="entry name" value="ACP_syn_III_C"/>
</dbReference>
<dbReference type="PANTHER" id="PTHR43091">
    <property type="entry name" value="3-OXOACYL-[ACYL-CARRIER-PROTEIN] SYNTHASE"/>
    <property type="match status" value="1"/>
</dbReference>
<evidence type="ECO:0000313" key="12">
    <source>
        <dbReference type="Proteomes" id="UP000186309"/>
    </source>
</evidence>
<dbReference type="KEGG" id="pbor:BSF38_04591"/>
<keyword evidence="4 8" id="KW-0276">Fatty acid metabolism</keyword>
<feature type="active site" evidence="8">
    <location>
        <position position="148"/>
    </location>
</feature>
<feature type="domain" description="Beta-ketoacyl-[acyl-carrier-protein] synthase III N-terminal" evidence="10">
    <location>
        <begin position="142"/>
        <end position="220"/>
    </location>
</feature>
<comment type="subcellular location">
    <subcellularLocation>
        <location evidence="8">Cytoplasm</location>
    </subcellularLocation>
</comment>
<dbReference type="InterPro" id="IPR004655">
    <property type="entry name" value="FabH"/>
</dbReference>
<comment type="pathway">
    <text evidence="8">Lipid metabolism; fatty acid biosynthesis.</text>
</comment>
<reference evidence="12" key="1">
    <citation type="submission" date="2016-12" db="EMBL/GenBank/DDBJ databases">
        <title>Comparative genomics of four Isosphaeraceae planctomycetes: a common pool of plasmids and glycoside hydrolase genes.</title>
        <authorList>
            <person name="Ivanova A."/>
        </authorList>
    </citation>
    <scope>NUCLEOTIDE SEQUENCE [LARGE SCALE GENOMIC DNA]</scope>
    <source>
        <strain evidence="12">PX4</strain>
    </source>
</reference>
<dbReference type="CDD" id="cd00830">
    <property type="entry name" value="KAS_III"/>
    <property type="match status" value="1"/>
</dbReference>
<evidence type="ECO:0000256" key="7">
    <source>
        <dbReference type="ARBA" id="ARBA00023268"/>
    </source>
</evidence>
<dbReference type="GO" id="GO:0005737">
    <property type="term" value="C:cytoplasm"/>
    <property type="evidence" value="ECO:0007669"/>
    <property type="project" value="UniProtKB-SubCell"/>
</dbReference>
<feature type="region of interest" description="ACP-binding" evidence="8">
    <location>
        <begin position="289"/>
        <end position="293"/>
    </location>
</feature>
<name>A0A1U7CVX6_9BACT</name>
<evidence type="ECO:0000256" key="4">
    <source>
        <dbReference type="ARBA" id="ARBA00022832"/>
    </source>
</evidence>
<dbReference type="InterPro" id="IPR013751">
    <property type="entry name" value="ACP_syn_III_N"/>
</dbReference>
<dbReference type="STRING" id="1387353.BSF38_04591"/>
<comment type="catalytic activity">
    <reaction evidence="8">
        <text>malonyl-[ACP] + acetyl-CoA + H(+) = 3-oxobutanoyl-[ACP] + CO2 + CoA</text>
        <dbReference type="Rhea" id="RHEA:12080"/>
        <dbReference type="Rhea" id="RHEA-COMP:9623"/>
        <dbReference type="Rhea" id="RHEA-COMP:9625"/>
        <dbReference type="ChEBI" id="CHEBI:15378"/>
        <dbReference type="ChEBI" id="CHEBI:16526"/>
        <dbReference type="ChEBI" id="CHEBI:57287"/>
        <dbReference type="ChEBI" id="CHEBI:57288"/>
        <dbReference type="ChEBI" id="CHEBI:78449"/>
        <dbReference type="ChEBI" id="CHEBI:78450"/>
        <dbReference type="EC" id="2.3.1.180"/>
    </reaction>
</comment>
<keyword evidence="12" id="KW-1185">Reference proteome</keyword>
<dbReference type="AlphaFoldDB" id="A0A1U7CVX6"/>
<dbReference type="SUPFAM" id="SSF53901">
    <property type="entry name" value="Thiolase-like"/>
    <property type="match status" value="1"/>
</dbReference>
<evidence type="ECO:0000259" key="9">
    <source>
        <dbReference type="Pfam" id="PF08541"/>
    </source>
</evidence>
<evidence type="ECO:0000256" key="5">
    <source>
        <dbReference type="ARBA" id="ARBA00023098"/>
    </source>
</evidence>
<accession>A0A1U7CVX6</accession>
<comment type="domain">
    <text evidence="8">The last Arg residue of the ACP-binding site is essential for the weak association between ACP/AcpP and FabH.</text>
</comment>
<feature type="active site" evidence="8">
    <location>
        <position position="288"/>
    </location>
</feature>
<dbReference type="PANTHER" id="PTHR43091:SF1">
    <property type="entry name" value="BETA-KETOACYL-[ACYL-CARRIER-PROTEIN] SYNTHASE III, CHLOROPLASTIC"/>
    <property type="match status" value="1"/>
</dbReference>
<keyword evidence="5 8" id="KW-0443">Lipid metabolism</keyword>
<gene>
    <name evidence="11" type="primary">fabH_1</name>
    <name evidence="8" type="synonym">fabH</name>
    <name evidence="11" type="ORF">BSF38_04591</name>
</gene>
<dbReference type="GO" id="GO:0006633">
    <property type="term" value="P:fatty acid biosynthetic process"/>
    <property type="evidence" value="ECO:0007669"/>
    <property type="project" value="UniProtKB-UniRule"/>
</dbReference>
<evidence type="ECO:0000256" key="6">
    <source>
        <dbReference type="ARBA" id="ARBA00023160"/>
    </source>
</evidence>
<evidence type="ECO:0000256" key="8">
    <source>
        <dbReference type="HAMAP-Rule" id="MF_01815"/>
    </source>
</evidence>
<comment type="similarity">
    <text evidence="1 8">Belongs to the thiolase-like superfamily. FabH family.</text>
</comment>
<dbReference type="HAMAP" id="MF_01815">
    <property type="entry name" value="FabH"/>
    <property type="match status" value="1"/>
</dbReference>
<dbReference type="Pfam" id="PF08541">
    <property type="entry name" value="ACP_syn_III_C"/>
    <property type="match status" value="1"/>
</dbReference>
<evidence type="ECO:0000256" key="2">
    <source>
        <dbReference type="ARBA" id="ARBA00022516"/>
    </source>
</evidence>
<dbReference type="Proteomes" id="UP000186309">
    <property type="component" value="Chromosome"/>
</dbReference>
<dbReference type="UniPathway" id="UPA00094"/>
<keyword evidence="7 8" id="KW-0511">Multifunctional enzyme</keyword>
<comment type="function">
    <text evidence="8">Catalyzes the condensation reaction of fatty acid synthesis by the addition to an acyl acceptor of two carbons from malonyl-ACP. Catalyzes the first condensation reaction which initiates fatty acid synthesis and may therefore play a role in governing the total rate of fatty acid production. Possesses both acetoacetyl-ACP synthase and acetyl transacylase activities. Its substrate specificity determines the biosynthesis of branched-chain and/or straight-chain of fatty acids.</text>
</comment>
<keyword evidence="2 8" id="KW-0444">Lipid biosynthesis</keyword>